<organism evidence="1 2">
    <name type="scientific">Candidatus Portnoybacteria bacterium RBG_13_41_18</name>
    <dbReference type="NCBI Taxonomy" id="1801991"/>
    <lineage>
        <taxon>Bacteria</taxon>
        <taxon>Candidatus Portnoyibacteriota</taxon>
    </lineage>
</organism>
<sequence length="68" mass="7953">MFEQETGVRENLLEKKDKEVINYINEKRSITEFELDAEAKLSPQEKQELLRMQEQHLVGKGFSEDALA</sequence>
<evidence type="ECO:0000313" key="2">
    <source>
        <dbReference type="Proteomes" id="UP000177725"/>
    </source>
</evidence>
<dbReference type="EMBL" id="MHMV01000052">
    <property type="protein sequence ID" value="OGZ33241.1"/>
    <property type="molecule type" value="Genomic_DNA"/>
</dbReference>
<accession>A0A1G2F6R1</accession>
<protein>
    <submittedName>
        <fullName evidence="1">Uncharacterized protein</fullName>
    </submittedName>
</protein>
<reference evidence="1 2" key="1">
    <citation type="journal article" date="2016" name="Nat. Commun.">
        <title>Thousands of microbial genomes shed light on interconnected biogeochemical processes in an aquifer system.</title>
        <authorList>
            <person name="Anantharaman K."/>
            <person name="Brown C.T."/>
            <person name="Hug L.A."/>
            <person name="Sharon I."/>
            <person name="Castelle C.J."/>
            <person name="Probst A.J."/>
            <person name="Thomas B.C."/>
            <person name="Singh A."/>
            <person name="Wilkins M.J."/>
            <person name="Karaoz U."/>
            <person name="Brodie E.L."/>
            <person name="Williams K.H."/>
            <person name="Hubbard S.S."/>
            <person name="Banfield J.F."/>
        </authorList>
    </citation>
    <scope>NUCLEOTIDE SEQUENCE [LARGE SCALE GENOMIC DNA]</scope>
</reference>
<proteinExistence type="predicted"/>
<evidence type="ECO:0000313" key="1">
    <source>
        <dbReference type="EMBL" id="OGZ33241.1"/>
    </source>
</evidence>
<dbReference type="Proteomes" id="UP000177725">
    <property type="component" value="Unassembled WGS sequence"/>
</dbReference>
<name>A0A1G2F6R1_9BACT</name>
<dbReference type="AlphaFoldDB" id="A0A1G2F6R1"/>
<comment type="caution">
    <text evidence="1">The sequence shown here is derived from an EMBL/GenBank/DDBJ whole genome shotgun (WGS) entry which is preliminary data.</text>
</comment>
<gene>
    <name evidence="1" type="ORF">A2174_01890</name>
</gene>